<feature type="non-terminal residue" evidence="1">
    <location>
        <position position="1"/>
    </location>
</feature>
<accession>A0A426Y8E3</accession>
<dbReference type="EMBL" id="AMZH03014232">
    <property type="protein sequence ID" value="RRT47994.1"/>
    <property type="molecule type" value="Genomic_DNA"/>
</dbReference>
<dbReference type="AlphaFoldDB" id="A0A426Y8E3"/>
<sequence>GTKALQEPKVLNFLDAENLEKDHSLVMLANKLKAVAEKEHSLFSPVLCQQYPEAGIVAAVLLHQLYGKHLVGCKCKLAGKLLEPLMRSATTNKTSVKLSILHEWRKHNLVRQPGKGVAKRDLQRWKPASMFLKRAWRNSTKAKKGFLR</sequence>
<reference evidence="1 2" key="1">
    <citation type="journal article" date="2014" name="Agronomy (Basel)">
        <title>A Draft Genome Sequence for Ensete ventricosum, the Drought-Tolerant Tree Against Hunger.</title>
        <authorList>
            <person name="Harrison J."/>
            <person name="Moore K.A."/>
            <person name="Paszkiewicz K."/>
            <person name="Jones T."/>
            <person name="Grant M."/>
            <person name="Ambacheew D."/>
            <person name="Muzemil S."/>
            <person name="Studholme D.J."/>
        </authorList>
    </citation>
    <scope>NUCLEOTIDE SEQUENCE [LARGE SCALE GENOMIC DNA]</scope>
</reference>
<name>A0A426Y8E3_ENSVE</name>
<comment type="caution">
    <text evidence="1">The sequence shown here is derived from an EMBL/GenBank/DDBJ whole genome shotgun (WGS) entry which is preliminary data.</text>
</comment>
<dbReference type="PANTHER" id="PTHR31280:SF3">
    <property type="entry name" value="DNA TOPOISOMERASE 4 SUBUNIT B (DUF810)"/>
    <property type="match status" value="1"/>
</dbReference>
<proteinExistence type="predicted"/>
<dbReference type="PANTHER" id="PTHR31280">
    <property type="entry name" value="PROTEIN UNC-13 HOMOLOG"/>
    <property type="match status" value="1"/>
</dbReference>
<evidence type="ECO:0000313" key="2">
    <source>
        <dbReference type="Proteomes" id="UP000287651"/>
    </source>
</evidence>
<protein>
    <submittedName>
        <fullName evidence="1">Uncharacterized protein</fullName>
    </submittedName>
</protein>
<organism evidence="1 2">
    <name type="scientific">Ensete ventricosum</name>
    <name type="common">Abyssinian banana</name>
    <name type="synonym">Musa ensete</name>
    <dbReference type="NCBI Taxonomy" id="4639"/>
    <lineage>
        <taxon>Eukaryota</taxon>
        <taxon>Viridiplantae</taxon>
        <taxon>Streptophyta</taxon>
        <taxon>Embryophyta</taxon>
        <taxon>Tracheophyta</taxon>
        <taxon>Spermatophyta</taxon>
        <taxon>Magnoliopsida</taxon>
        <taxon>Liliopsida</taxon>
        <taxon>Zingiberales</taxon>
        <taxon>Musaceae</taxon>
        <taxon>Ensete</taxon>
    </lineage>
</organism>
<dbReference type="InterPro" id="IPR008528">
    <property type="entry name" value="unc-13_homologue"/>
</dbReference>
<evidence type="ECO:0000313" key="1">
    <source>
        <dbReference type="EMBL" id="RRT47994.1"/>
    </source>
</evidence>
<gene>
    <name evidence="1" type="ORF">B296_00037967</name>
</gene>
<dbReference type="Proteomes" id="UP000287651">
    <property type="component" value="Unassembled WGS sequence"/>
</dbReference>